<dbReference type="AlphaFoldDB" id="A0A2T2N3H5"/>
<name>A0A2T2N3H5_CORCC</name>
<sequence>MEDSKKSVDEAFHWISPKGFDGQREELAAVEQVRSYPVLKKLRKGWPGHDGQHSFLLQMPMLCGMWKYELPLKHRQSGVRWENQSLLINMLGHIYVAGRLDRPNDPAWPDMELMLYTQDPSYVFVSGPPKTLKEADSKITLAIGSSAANKARLVRVGNTRVDDKKMRHFRDSSIFENGVYLPDGVCSAKLDSLADMADIIFDWLTLQQNCPSSWKVILDELRKDPNWDKHSAKDFNDPQNTSHKPAIEPACDILSRDTGSPNFLEIANAALGRCLTVNDKKRGDLCTINLVVYQREIATMLEAAPGVLDMFYKNWDPKEW</sequence>
<dbReference type="EMBL" id="KZ678152">
    <property type="protein sequence ID" value="PSN59806.1"/>
    <property type="molecule type" value="Genomic_DNA"/>
</dbReference>
<accession>A0A2T2N3H5</accession>
<organism evidence="1 2">
    <name type="scientific">Corynespora cassiicola Philippines</name>
    <dbReference type="NCBI Taxonomy" id="1448308"/>
    <lineage>
        <taxon>Eukaryota</taxon>
        <taxon>Fungi</taxon>
        <taxon>Dikarya</taxon>
        <taxon>Ascomycota</taxon>
        <taxon>Pezizomycotina</taxon>
        <taxon>Dothideomycetes</taxon>
        <taxon>Pleosporomycetidae</taxon>
        <taxon>Pleosporales</taxon>
        <taxon>Corynesporascaceae</taxon>
        <taxon>Corynespora</taxon>
    </lineage>
</organism>
<dbReference type="PANTHER" id="PTHR38795">
    <property type="entry name" value="DUF6604 DOMAIN-CONTAINING PROTEIN"/>
    <property type="match status" value="1"/>
</dbReference>
<dbReference type="STRING" id="1448308.A0A2T2N3H5"/>
<dbReference type="OrthoDB" id="5238236at2759"/>
<protein>
    <submittedName>
        <fullName evidence="1">Uncharacterized protein</fullName>
    </submittedName>
</protein>
<evidence type="ECO:0000313" key="2">
    <source>
        <dbReference type="Proteomes" id="UP000240883"/>
    </source>
</evidence>
<dbReference type="Proteomes" id="UP000240883">
    <property type="component" value="Unassembled WGS sequence"/>
</dbReference>
<proteinExistence type="predicted"/>
<reference evidence="1 2" key="1">
    <citation type="journal article" date="2018" name="Front. Microbiol.">
        <title>Genome-Wide Analysis of Corynespora cassiicola Leaf Fall Disease Putative Effectors.</title>
        <authorList>
            <person name="Lopez D."/>
            <person name="Ribeiro S."/>
            <person name="Label P."/>
            <person name="Fumanal B."/>
            <person name="Venisse J.S."/>
            <person name="Kohler A."/>
            <person name="de Oliveira R.R."/>
            <person name="Labutti K."/>
            <person name="Lipzen A."/>
            <person name="Lail K."/>
            <person name="Bauer D."/>
            <person name="Ohm R.A."/>
            <person name="Barry K.W."/>
            <person name="Spatafora J."/>
            <person name="Grigoriev I.V."/>
            <person name="Martin F.M."/>
            <person name="Pujade-Renaud V."/>
        </authorList>
    </citation>
    <scope>NUCLEOTIDE SEQUENCE [LARGE SCALE GENOMIC DNA]</scope>
    <source>
        <strain evidence="1 2">Philippines</strain>
    </source>
</reference>
<keyword evidence="2" id="KW-1185">Reference proteome</keyword>
<evidence type="ECO:0000313" key="1">
    <source>
        <dbReference type="EMBL" id="PSN59806.1"/>
    </source>
</evidence>
<dbReference type="PANTHER" id="PTHR38795:SF1">
    <property type="entry name" value="DUF6604 DOMAIN-CONTAINING PROTEIN"/>
    <property type="match status" value="1"/>
</dbReference>
<gene>
    <name evidence="1" type="ORF">BS50DRAFT_594238</name>
</gene>